<gene>
    <name evidence="2" type="ORF">NE237_030968</name>
</gene>
<comment type="caution">
    <text evidence="2">The sequence shown here is derived from an EMBL/GenBank/DDBJ whole genome shotgun (WGS) entry which is preliminary data.</text>
</comment>
<sequence>MQLHLMQLAQPDPFDDAVMTQEACRNAWQLQQRNAQQLQQAKPNPSPSASASASTSASSSSSQLTSSLNINVKTNKFEISPTLFPDQNNVVVKDGKTVNNECITLENMLKKMVFTSSDRKKDEDNRWLS</sequence>
<evidence type="ECO:0000313" key="3">
    <source>
        <dbReference type="Proteomes" id="UP001141806"/>
    </source>
</evidence>
<evidence type="ECO:0000313" key="2">
    <source>
        <dbReference type="EMBL" id="KAJ4954136.1"/>
    </source>
</evidence>
<feature type="compositionally biased region" description="Low complexity" evidence="1">
    <location>
        <begin position="47"/>
        <end position="66"/>
    </location>
</feature>
<organism evidence="2 3">
    <name type="scientific">Protea cynaroides</name>
    <dbReference type="NCBI Taxonomy" id="273540"/>
    <lineage>
        <taxon>Eukaryota</taxon>
        <taxon>Viridiplantae</taxon>
        <taxon>Streptophyta</taxon>
        <taxon>Embryophyta</taxon>
        <taxon>Tracheophyta</taxon>
        <taxon>Spermatophyta</taxon>
        <taxon>Magnoliopsida</taxon>
        <taxon>Proteales</taxon>
        <taxon>Proteaceae</taxon>
        <taxon>Protea</taxon>
    </lineage>
</organism>
<name>A0A9Q0JWA1_9MAGN</name>
<dbReference type="Proteomes" id="UP001141806">
    <property type="component" value="Unassembled WGS sequence"/>
</dbReference>
<protein>
    <submittedName>
        <fullName evidence="2">Uncharacterized protein</fullName>
    </submittedName>
</protein>
<feature type="compositionally biased region" description="Low complexity" evidence="1">
    <location>
        <begin position="31"/>
        <end position="40"/>
    </location>
</feature>
<feature type="region of interest" description="Disordered" evidence="1">
    <location>
        <begin position="31"/>
        <end position="66"/>
    </location>
</feature>
<dbReference type="EMBL" id="JAMYWD010000012">
    <property type="protein sequence ID" value="KAJ4954136.1"/>
    <property type="molecule type" value="Genomic_DNA"/>
</dbReference>
<accession>A0A9Q0JWA1</accession>
<dbReference type="AlphaFoldDB" id="A0A9Q0JWA1"/>
<proteinExistence type="predicted"/>
<reference evidence="2" key="1">
    <citation type="journal article" date="2023" name="Plant J.">
        <title>The genome of the king protea, Protea cynaroides.</title>
        <authorList>
            <person name="Chang J."/>
            <person name="Duong T.A."/>
            <person name="Schoeman C."/>
            <person name="Ma X."/>
            <person name="Roodt D."/>
            <person name="Barker N."/>
            <person name="Li Z."/>
            <person name="Van de Peer Y."/>
            <person name="Mizrachi E."/>
        </authorList>
    </citation>
    <scope>NUCLEOTIDE SEQUENCE</scope>
    <source>
        <tissue evidence="2">Young leaves</tissue>
    </source>
</reference>
<evidence type="ECO:0000256" key="1">
    <source>
        <dbReference type="SAM" id="MobiDB-lite"/>
    </source>
</evidence>
<keyword evidence="3" id="KW-1185">Reference proteome</keyword>